<gene>
    <name evidence="1" type="ORF">F8M41_021134</name>
</gene>
<protein>
    <submittedName>
        <fullName evidence="1">Uncharacterized protein</fullName>
    </submittedName>
</protein>
<accession>A0A8H4AHB1</accession>
<reference evidence="1 2" key="1">
    <citation type="journal article" date="2019" name="Environ. Microbiol.">
        <title>At the nexus of three kingdoms: the genome of the mycorrhizal fungus Gigaspora margarita provides insights into plant, endobacterial and fungal interactions.</title>
        <authorList>
            <person name="Venice F."/>
            <person name="Ghignone S."/>
            <person name="Salvioli di Fossalunga A."/>
            <person name="Amselem J."/>
            <person name="Novero M."/>
            <person name="Xianan X."/>
            <person name="Sedzielewska Toro K."/>
            <person name="Morin E."/>
            <person name="Lipzen A."/>
            <person name="Grigoriev I.V."/>
            <person name="Henrissat B."/>
            <person name="Martin F.M."/>
            <person name="Bonfante P."/>
        </authorList>
    </citation>
    <scope>NUCLEOTIDE SEQUENCE [LARGE SCALE GENOMIC DNA]</scope>
    <source>
        <strain evidence="1 2">BEG34</strain>
    </source>
</reference>
<evidence type="ECO:0000313" key="1">
    <source>
        <dbReference type="EMBL" id="KAF0495854.1"/>
    </source>
</evidence>
<keyword evidence="2" id="KW-1185">Reference proteome</keyword>
<comment type="caution">
    <text evidence="1">The sequence shown here is derived from an EMBL/GenBank/DDBJ whole genome shotgun (WGS) entry which is preliminary data.</text>
</comment>
<dbReference type="AlphaFoldDB" id="A0A8H4AHB1"/>
<evidence type="ECO:0000313" key="2">
    <source>
        <dbReference type="Proteomes" id="UP000439903"/>
    </source>
</evidence>
<organism evidence="1 2">
    <name type="scientific">Gigaspora margarita</name>
    <dbReference type="NCBI Taxonomy" id="4874"/>
    <lineage>
        <taxon>Eukaryota</taxon>
        <taxon>Fungi</taxon>
        <taxon>Fungi incertae sedis</taxon>
        <taxon>Mucoromycota</taxon>
        <taxon>Glomeromycotina</taxon>
        <taxon>Glomeromycetes</taxon>
        <taxon>Diversisporales</taxon>
        <taxon>Gigasporaceae</taxon>
        <taxon>Gigaspora</taxon>
    </lineage>
</organism>
<proteinExistence type="predicted"/>
<name>A0A8H4AHB1_GIGMA</name>
<sequence length="95" mass="10477">MGRKSESISGTVVLEYLSSSAPPLDIPTRESGSVAKKKKKKFLITYVLRRWLGELHVLYGSETKGSQIKTIPRRGSVIRVKVIDTVHLSLNVPSG</sequence>
<dbReference type="Proteomes" id="UP000439903">
    <property type="component" value="Unassembled WGS sequence"/>
</dbReference>
<dbReference type="EMBL" id="WTPW01000607">
    <property type="protein sequence ID" value="KAF0495854.1"/>
    <property type="molecule type" value="Genomic_DNA"/>
</dbReference>